<dbReference type="PANTHER" id="PTHR11101">
    <property type="entry name" value="PHOSPHATE TRANSPORTER"/>
    <property type="match status" value="1"/>
</dbReference>
<feature type="transmembrane region" description="Helical" evidence="6">
    <location>
        <begin position="300"/>
        <end position="319"/>
    </location>
</feature>
<feature type="transmembrane region" description="Helical" evidence="6">
    <location>
        <begin position="61"/>
        <end position="80"/>
    </location>
</feature>
<dbReference type="PANTHER" id="PTHR11101:SF80">
    <property type="entry name" value="PHOSPHATE TRANSPORTER"/>
    <property type="match status" value="1"/>
</dbReference>
<dbReference type="InterPro" id="IPR001204">
    <property type="entry name" value="Phos_transporter"/>
</dbReference>
<accession>A0ABS7LYI8</accession>
<comment type="subcellular location">
    <subcellularLocation>
        <location evidence="1 6">Membrane</location>
        <topology evidence="1 6">Multi-pass membrane protein</topology>
    </subcellularLocation>
</comment>
<evidence type="ECO:0000256" key="3">
    <source>
        <dbReference type="ARBA" id="ARBA00022692"/>
    </source>
</evidence>
<comment type="caution">
    <text evidence="7">The sequence shown here is derived from an EMBL/GenBank/DDBJ whole genome shotgun (WGS) entry which is preliminary data.</text>
</comment>
<feature type="transmembrane region" description="Helical" evidence="6">
    <location>
        <begin position="34"/>
        <end position="55"/>
    </location>
</feature>
<keyword evidence="3 6" id="KW-0812">Transmembrane</keyword>
<dbReference type="RefSeq" id="WP_222138880.1">
    <property type="nucleotide sequence ID" value="NZ_JAILYI010000007.1"/>
</dbReference>
<keyword evidence="2 6" id="KW-0813">Transport</keyword>
<feature type="transmembrane region" description="Helical" evidence="6">
    <location>
        <begin position="204"/>
        <end position="223"/>
    </location>
</feature>
<sequence length="502" mass="53563">MPPRPAVLTKRTLDKDLDKITHAEDAAKHVLRRLVAPGLGLIFVGLTMIFAGVYVFDRPGAMLVVAAAALAGYMAMNIGANDVTNNVGAAVGARAMTMGQALIIAAIFEVLGATIAGGEVVKTISSNIVDAIQVPQAILGWIMMAALMAAALWINLATWMNAPVSTTHAIVGAVIGAGISAVGTEPVNWRVMLEITSSWITSPLIGGLIAAGLLYLVKTLIIYRDDKIAAAQRWVPVLVAVMAGGFMAYMVLQLSPPGRFPSFTVILIGIGIGLVSWLAARPLVLAQARDLENRNSSLRVLFRLPLIGSAALLSFAHGANDVSNAVGPLSAIVHSVGIGGVDGVDGVGHPPLWVMLIGAFGISVGLLLFGPRLIRLVGEEITKLNPMRAYCVALSTAFTVIVASWLGLPVSTTHIAVGAVFGVGFFREWYTRHSKRRIAYIRRKAESFDIDEPEEPNIHEQRRRYLVRRSHFMTIVAAWIVTVPVSAALAAVIYWAMFALFV</sequence>
<name>A0ABS7LYI8_9HYPH</name>
<feature type="transmembrane region" description="Helical" evidence="6">
    <location>
        <begin position="414"/>
        <end position="430"/>
    </location>
</feature>
<feature type="transmembrane region" description="Helical" evidence="6">
    <location>
        <begin position="164"/>
        <end position="184"/>
    </location>
</feature>
<organism evidence="7 8">
    <name type="scientific">Rhizobium croatiense</name>
    <dbReference type="NCBI Taxonomy" id="2867516"/>
    <lineage>
        <taxon>Bacteria</taxon>
        <taxon>Pseudomonadati</taxon>
        <taxon>Pseudomonadota</taxon>
        <taxon>Alphaproteobacteria</taxon>
        <taxon>Hyphomicrobiales</taxon>
        <taxon>Rhizobiaceae</taxon>
        <taxon>Rhizobium/Agrobacterium group</taxon>
        <taxon>Rhizobium</taxon>
    </lineage>
</organism>
<evidence type="ECO:0000256" key="4">
    <source>
        <dbReference type="ARBA" id="ARBA00022989"/>
    </source>
</evidence>
<feature type="transmembrane region" description="Helical" evidence="6">
    <location>
        <begin position="352"/>
        <end position="369"/>
    </location>
</feature>
<keyword evidence="8" id="KW-1185">Reference proteome</keyword>
<feature type="transmembrane region" description="Helical" evidence="6">
    <location>
        <begin position="235"/>
        <end position="254"/>
    </location>
</feature>
<dbReference type="Proteomes" id="UP000733858">
    <property type="component" value="Unassembled WGS sequence"/>
</dbReference>
<evidence type="ECO:0000313" key="8">
    <source>
        <dbReference type="Proteomes" id="UP000733858"/>
    </source>
</evidence>
<comment type="similarity">
    <text evidence="6">Belongs to the inorganic phosphate transporter (PiT) (TC 2.A.20) family.</text>
</comment>
<feature type="transmembrane region" description="Helical" evidence="6">
    <location>
        <begin position="101"/>
        <end position="118"/>
    </location>
</feature>
<dbReference type="EMBL" id="JAILYJ010000003">
    <property type="protein sequence ID" value="MBY4629036.1"/>
    <property type="molecule type" value="Genomic_DNA"/>
</dbReference>
<feature type="transmembrane region" description="Helical" evidence="6">
    <location>
        <begin position="138"/>
        <end position="157"/>
    </location>
</feature>
<evidence type="ECO:0000256" key="6">
    <source>
        <dbReference type="RuleBase" id="RU363058"/>
    </source>
</evidence>
<evidence type="ECO:0000256" key="5">
    <source>
        <dbReference type="ARBA" id="ARBA00023136"/>
    </source>
</evidence>
<keyword evidence="5 6" id="KW-0472">Membrane</keyword>
<evidence type="ECO:0000256" key="1">
    <source>
        <dbReference type="ARBA" id="ARBA00004141"/>
    </source>
</evidence>
<dbReference type="Pfam" id="PF01384">
    <property type="entry name" value="PHO4"/>
    <property type="match status" value="1"/>
</dbReference>
<keyword evidence="4 6" id="KW-1133">Transmembrane helix</keyword>
<keyword evidence="6" id="KW-0592">Phosphate transport</keyword>
<feature type="transmembrane region" description="Helical" evidence="6">
    <location>
        <begin position="472"/>
        <end position="497"/>
    </location>
</feature>
<feature type="transmembrane region" description="Helical" evidence="6">
    <location>
        <begin position="389"/>
        <end position="408"/>
    </location>
</feature>
<feature type="transmembrane region" description="Helical" evidence="6">
    <location>
        <begin position="260"/>
        <end position="280"/>
    </location>
</feature>
<proteinExistence type="inferred from homology"/>
<protein>
    <recommendedName>
        <fullName evidence="6">Phosphate transporter</fullName>
    </recommendedName>
</protein>
<evidence type="ECO:0000256" key="2">
    <source>
        <dbReference type="ARBA" id="ARBA00022448"/>
    </source>
</evidence>
<evidence type="ECO:0000313" key="7">
    <source>
        <dbReference type="EMBL" id="MBY4629036.1"/>
    </source>
</evidence>
<reference evidence="7 8" key="1">
    <citation type="submission" date="2021-08" db="EMBL/GenBank/DDBJ databases">
        <title>Rhizobium croatiense sp. nov. and Rhizobium redzepovicii sp. nov., two new species isolated from nodules of Phaseolus vulgaris in Croatia.</title>
        <authorList>
            <person name="Rajnovic I."/>
            <person name="Ramirez-Bahena M.H."/>
            <person name="Kajic S."/>
            <person name="Igual M.J."/>
            <person name="Peix A."/>
            <person name="Velazquez E."/>
            <person name="Sikora S."/>
        </authorList>
    </citation>
    <scope>NUCLEOTIDE SEQUENCE [LARGE SCALE GENOMIC DNA]</scope>
    <source>
        <strain evidence="7 8">13T</strain>
    </source>
</reference>
<gene>
    <name evidence="7" type="ORF">K6M89_06875</name>
</gene>